<accession>A0A0D7K592</accession>
<name>A0A0D7K592_9BURK</name>
<keyword evidence="5" id="KW-1185">Reference proteome</keyword>
<dbReference type="EMBL" id="JXYQ01000060">
    <property type="protein sequence ID" value="KJA09475.1"/>
    <property type="molecule type" value="Genomic_DNA"/>
</dbReference>
<evidence type="ECO:0000313" key="5">
    <source>
        <dbReference type="Proteomes" id="UP000032566"/>
    </source>
</evidence>
<dbReference type="RefSeq" id="WP_044400780.1">
    <property type="nucleotide sequence ID" value="NZ_JXYQ01000060.1"/>
</dbReference>
<dbReference type="InterPro" id="IPR010998">
    <property type="entry name" value="Integrase_recombinase_N"/>
</dbReference>
<dbReference type="CDD" id="cd00799">
    <property type="entry name" value="INT_Cre_C"/>
    <property type="match status" value="1"/>
</dbReference>
<keyword evidence="1" id="KW-0238">DNA-binding</keyword>
<dbReference type="Gene3D" id="1.10.150.130">
    <property type="match status" value="1"/>
</dbReference>
<feature type="domain" description="Tyr recombinase" evidence="3">
    <location>
        <begin position="136"/>
        <end position="332"/>
    </location>
</feature>
<dbReference type="PATRIC" id="fig|80878.5.peg.3113"/>
<evidence type="ECO:0000259" key="3">
    <source>
        <dbReference type="PROSITE" id="PS51898"/>
    </source>
</evidence>
<dbReference type="Pfam" id="PF00589">
    <property type="entry name" value="Phage_integrase"/>
    <property type="match status" value="1"/>
</dbReference>
<gene>
    <name evidence="4" type="ORF">RP29_16010</name>
</gene>
<reference evidence="4 5" key="1">
    <citation type="submission" date="2014-12" db="EMBL/GenBank/DDBJ databases">
        <title>Isolation of bacteria from lake water.</title>
        <authorList>
            <person name="Sheng K.-Y."/>
            <person name="Chin P.-S."/>
            <person name="Chan K.-G."/>
            <person name="Tan G.S."/>
        </authorList>
    </citation>
    <scope>NUCLEOTIDE SEQUENCE [LARGE SCALE GENOMIC DNA]</scope>
    <source>
        <strain evidence="4 5">KY4</strain>
    </source>
</reference>
<dbReference type="Proteomes" id="UP000032566">
    <property type="component" value="Unassembled WGS sequence"/>
</dbReference>
<dbReference type="InterPro" id="IPR013762">
    <property type="entry name" value="Integrase-like_cat_sf"/>
</dbReference>
<sequence length="332" mass="35903">MSKIQAKNAAVLSAADTIERPIGRHAPKKPPRAVSGDFSAIADGYIRAATAESTRRNFASDMRHLESHEIFPESPPAAVLEYLAKFAGVHKVGTLERRLVSLHKAAIQKNLPSPVKTLPVQQALAGIRRTHGVRPRRVAPVVKDTLLEMLIVGEQTQNPVVFARDKAILLLAFCGALRRSEACALNVSDLRFLDGGMDVLIRRSKTDADGHGYTIFIPKAKGNRCPVVAVTEWLEKGQITEGPVFRAVSRSDRVLPGALSAQSVALIVKRSAARIGANAEDFSGHSLRAGFCTEASTAGLANWQIRAVSRHVNDVHLAAYVRPISNKTPSLL</sequence>
<dbReference type="PANTHER" id="PTHR34605:SF3">
    <property type="entry name" value="P CELL-TYPE AGGLUTINATION PROTEIN MAP4-LIKE-RELATED"/>
    <property type="match status" value="1"/>
</dbReference>
<dbReference type="SUPFAM" id="SSF47823">
    <property type="entry name" value="lambda integrase-like, N-terminal domain"/>
    <property type="match status" value="1"/>
</dbReference>
<dbReference type="GO" id="GO:0015074">
    <property type="term" value="P:DNA integration"/>
    <property type="evidence" value="ECO:0007669"/>
    <property type="project" value="InterPro"/>
</dbReference>
<evidence type="ECO:0000256" key="1">
    <source>
        <dbReference type="ARBA" id="ARBA00023125"/>
    </source>
</evidence>
<dbReference type="GO" id="GO:0006310">
    <property type="term" value="P:DNA recombination"/>
    <property type="evidence" value="ECO:0007669"/>
    <property type="project" value="UniProtKB-KW"/>
</dbReference>
<dbReference type="GO" id="GO:0003677">
    <property type="term" value="F:DNA binding"/>
    <property type="evidence" value="ECO:0007669"/>
    <property type="project" value="UniProtKB-KW"/>
</dbReference>
<dbReference type="InterPro" id="IPR011010">
    <property type="entry name" value="DNA_brk_join_enz"/>
</dbReference>
<dbReference type="PROSITE" id="PS51898">
    <property type="entry name" value="TYR_RECOMBINASE"/>
    <property type="match status" value="1"/>
</dbReference>
<comment type="caution">
    <text evidence="4">The sequence shown here is derived from an EMBL/GenBank/DDBJ whole genome shotgun (WGS) entry which is preliminary data.</text>
</comment>
<dbReference type="AlphaFoldDB" id="A0A0D7K592"/>
<dbReference type="InterPro" id="IPR052925">
    <property type="entry name" value="Phage_Integrase-like_Recomb"/>
</dbReference>
<proteinExistence type="predicted"/>
<dbReference type="Gene3D" id="1.10.443.10">
    <property type="entry name" value="Intergrase catalytic core"/>
    <property type="match status" value="1"/>
</dbReference>
<evidence type="ECO:0000313" key="4">
    <source>
        <dbReference type="EMBL" id="KJA09475.1"/>
    </source>
</evidence>
<dbReference type="PANTHER" id="PTHR34605">
    <property type="entry name" value="PHAGE_INTEGRASE DOMAIN-CONTAINING PROTEIN"/>
    <property type="match status" value="1"/>
</dbReference>
<keyword evidence="2" id="KW-0233">DNA recombination</keyword>
<evidence type="ECO:0000256" key="2">
    <source>
        <dbReference type="ARBA" id="ARBA00023172"/>
    </source>
</evidence>
<dbReference type="InterPro" id="IPR002104">
    <property type="entry name" value="Integrase_catalytic"/>
</dbReference>
<organism evidence="4 5">
    <name type="scientific">Acidovorax temperans</name>
    <dbReference type="NCBI Taxonomy" id="80878"/>
    <lineage>
        <taxon>Bacteria</taxon>
        <taxon>Pseudomonadati</taxon>
        <taxon>Pseudomonadota</taxon>
        <taxon>Betaproteobacteria</taxon>
        <taxon>Burkholderiales</taxon>
        <taxon>Comamonadaceae</taxon>
        <taxon>Acidovorax</taxon>
    </lineage>
</organism>
<protein>
    <recommendedName>
        <fullName evidence="3">Tyr recombinase domain-containing protein</fullName>
    </recommendedName>
</protein>
<dbReference type="SUPFAM" id="SSF56349">
    <property type="entry name" value="DNA breaking-rejoining enzymes"/>
    <property type="match status" value="1"/>
</dbReference>